<evidence type="ECO:0000256" key="1">
    <source>
        <dbReference type="ARBA" id="ARBA00001933"/>
    </source>
</evidence>
<reference evidence="4 5" key="1">
    <citation type="submission" date="2017-06" db="EMBL/GenBank/DDBJ databases">
        <authorList>
            <person name="Kim H.J."/>
            <person name="Triplett B.A."/>
        </authorList>
    </citation>
    <scope>NUCLEOTIDE SEQUENCE [LARGE SCALE GENOMIC DNA]</scope>
    <source>
        <strain evidence="4 5">SCA</strain>
    </source>
</reference>
<dbReference type="InterPro" id="IPR015422">
    <property type="entry name" value="PyrdxlP-dep_Trfase_small"/>
</dbReference>
<evidence type="ECO:0000256" key="2">
    <source>
        <dbReference type="ARBA" id="ARBA00022898"/>
    </source>
</evidence>
<dbReference type="InterPro" id="IPR049704">
    <property type="entry name" value="Aminotrans_3_PPA_site"/>
</dbReference>
<dbReference type="Gene3D" id="3.90.1150.10">
    <property type="entry name" value="Aspartate Aminotransferase, domain 1"/>
    <property type="match status" value="1"/>
</dbReference>
<dbReference type="RefSeq" id="WP_089285041.1">
    <property type="nucleotide sequence ID" value="NZ_FZOJ01000036.1"/>
</dbReference>
<comment type="similarity">
    <text evidence="3">Belongs to the class-III pyridoxal-phosphate-dependent aminotransferase family.</text>
</comment>
<keyword evidence="4" id="KW-0808">Transferase</keyword>
<dbReference type="Gene3D" id="3.40.640.10">
    <property type="entry name" value="Type I PLP-dependent aspartate aminotransferase-like (Major domain)"/>
    <property type="match status" value="1"/>
</dbReference>
<dbReference type="PROSITE" id="PS00600">
    <property type="entry name" value="AA_TRANSFER_CLASS_3"/>
    <property type="match status" value="1"/>
</dbReference>
<dbReference type="InterPro" id="IPR050103">
    <property type="entry name" value="Class-III_PLP-dep_AT"/>
</dbReference>
<dbReference type="GO" id="GO:0008483">
    <property type="term" value="F:transaminase activity"/>
    <property type="evidence" value="ECO:0007669"/>
    <property type="project" value="UniProtKB-KW"/>
</dbReference>
<dbReference type="Proteomes" id="UP000198304">
    <property type="component" value="Unassembled WGS sequence"/>
</dbReference>
<proteinExistence type="inferred from homology"/>
<dbReference type="GO" id="GO:0030170">
    <property type="term" value="F:pyridoxal phosphate binding"/>
    <property type="evidence" value="ECO:0007669"/>
    <property type="project" value="InterPro"/>
</dbReference>
<keyword evidence="2 3" id="KW-0663">Pyridoxal phosphate</keyword>
<accession>A0A239JIB0</accession>
<dbReference type="SUPFAM" id="SSF53383">
    <property type="entry name" value="PLP-dependent transferases"/>
    <property type="match status" value="1"/>
</dbReference>
<dbReference type="OrthoDB" id="9801052at2"/>
<evidence type="ECO:0000256" key="3">
    <source>
        <dbReference type="RuleBase" id="RU003560"/>
    </source>
</evidence>
<dbReference type="PANTHER" id="PTHR11986">
    <property type="entry name" value="AMINOTRANSFERASE CLASS III"/>
    <property type="match status" value="1"/>
</dbReference>
<gene>
    <name evidence="4" type="ORF">SAMN05446037_10367</name>
</gene>
<dbReference type="InterPro" id="IPR015424">
    <property type="entry name" value="PyrdxlP-dep_Trfase"/>
</dbReference>
<dbReference type="FunFam" id="3.40.640.10:FF:000004">
    <property type="entry name" value="Acetylornithine aminotransferase"/>
    <property type="match status" value="1"/>
</dbReference>
<dbReference type="Pfam" id="PF00202">
    <property type="entry name" value="Aminotran_3"/>
    <property type="match status" value="1"/>
</dbReference>
<dbReference type="InterPro" id="IPR015421">
    <property type="entry name" value="PyrdxlP-dep_Trfase_major"/>
</dbReference>
<sequence length="471" mass="52484">MEDYIGSKDKKLLILEDALLLEKEEIDQYYKEYVNPQLANLLGLLGLSKQFVRARDTKVWDHKNVEYIDFLGAYGALNIGHNNEFVREKIEKVLEMPNLLQTAINPITTVLAKNLASITPGNLKHTFFCNSGAEAVEGALKLAKIATGKSRIIYCEGSFHGKSMGALSVTGRNKYKQYFGPLVPLAEEIPYGDIYGLRDVLRQFDDVAAFIVEPVQGEGGIIVSPKGYLKAAEDLCKQHDVMLIVDEVQTGFGRTGYWFASEEDHVSPDILCMAKALGGGLMPIGAYIATTEAWNKGYGSMEKCLLHTSTFGGNTWATAAGVATVEYIHENRLVEEAGEKGAYFIEKLRHLQKVYPLLKDVRGKGLMLGLEFQSIKDNRFLNKFVRGKTADTLEEYVGGLIATELLNEHKIITAYTLNNPNVIRIEPPLTISYEEIDYFVGALDEILSKYKGVTDLAINNFGNLFRSILRR</sequence>
<dbReference type="EMBL" id="FZOJ01000036">
    <property type="protein sequence ID" value="SNT05549.1"/>
    <property type="molecule type" value="Genomic_DNA"/>
</dbReference>
<comment type="cofactor">
    <cofactor evidence="1">
        <name>pyridoxal 5'-phosphate</name>
        <dbReference type="ChEBI" id="CHEBI:597326"/>
    </cofactor>
</comment>
<protein>
    <submittedName>
        <fullName evidence="4">Putrescine aminotransferase</fullName>
    </submittedName>
</protein>
<dbReference type="AlphaFoldDB" id="A0A239JIB0"/>
<keyword evidence="5" id="KW-1185">Reference proteome</keyword>
<dbReference type="InterPro" id="IPR005814">
    <property type="entry name" value="Aminotrans_3"/>
</dbReference>
<dbReference type="PANTHER" id="PTHR11986:SF121">
    <property type="entry name" value="BLR3010 PROTEIN"/>
    <property type="match status" value="1"/>
</dbReference>
<dbReference type="GO" id="GO:0042802">
    <property type="term" value="F:identical protein binding"/>
    <property type="evidence" value="ECO:0007669"/>
    <property type="project" value="TreeGrafter"/>
</dbReference>
<evidence type="ECO:0000313" key="4">
    <source>
        <dbReference type="EMBL" id="SNT05549.1"/>
    </source>
</evidence>
<name>A0A239JIB0_9FIRM</name>
<organism evidence="4 5">
    <name type="scientific">Anaerovirgula multivorans</name>
    <dbReference type="NCBI Taxonomy" id="312168"/>
    <lineage>
        <taxon>Bacteria</taxon>
        <taxon>Bacillati</taxon>
        <taxon>Bacillota</taxon>
        <taxon>Clostridia</taxon>
        <taxon>Peptostreptococcales</taxon>
        <taxon>Natronincolaceae</taxon>
        <taxon>Anaerovirgula</taxon>
    </lineage>
</organism>
<evidence type="ECO:0000313" key="5">
    <source>
        <dbReference type="Proteomes" id="UP000198304"/>
    </source>
</evidence>
<dbReference type="CDD" id="cd00610">
    <property type="entry name" value="OAT_like"/>
    <property type="match status" value="1"/>
</dbReference>
<keyword evidence="4" id="KW-0032">Aminotransferase</keyword>